<evidence type="ECO:0000313" key="3">
    <source>
        <dbReference type="Proteomes" id="UP000006038"/>
    </source>
</evidence>
<dbReference type="STRING" id="4533.J3NFD3"/>
<reference evidence="2" key="1">
    <citation type="journal article" date="2013" name="Nat. Commun.">
        <title>Whole-genome sequencing of Oryza brachyantha reveals mechanisms underlying Oryza genome evolution.</title>
        <authorList>
            <person name="Chen J."/>
            <person name="Huang Q."/>
            <person name="Gao D."/>
            <person name="Wang J."/>
            <person name="Lang Y."/>
            <person name="Liu T."/>
            <person name="Li B."/>
            <person name="Bai Z."/>
            <person name="Luis Goicoechea J."/>
            <person name="Liang C."/>
            <person name="Chen C."/>
            <person name="Zhang W."/>
            <person name="Sun S."/>
            <person name="Liao Y."/>
            <person name="Zhang X."/>
            <person name="Yang L."/>
            <person name="Song C."/>
            <person name="Wang M."/>
            <person name="Shi J."/>
            <person name="Liu G."/>
            <person name="Liu J."/>
            <person name="Zhou H."/>
            <person name="Zhou W."/>
            <person name="Yu Q."/>
            <person name="An N."/>
            <person name="Chen Y."/>
            <person name="Cai Q."/>
            <person name="Wang B."/>
            <person name="Liu B."/>
            <person name="Min J."/>
            <person name="Huang Y."/>
            <person name="Wu H."/>
            <person name="Li Z."/>
            <person name="Zhang Y."/>
            <person name="Yin Y."/>
            <person name="Song W."/>
            <person name="Jiang J."/>
            <person name="Jackson S.A."/>
            <person name="Wing R.A."/>
            <person name="Wang J."/>
            <person name="Chen M."/>
        </authorList>
    </citation>
    <scope>NUCLEOTIDE SEQUENCE [LARGE SCALE GENOMIC DNA]</scope>
    <source>
        <strain evidence="2">cv. IRGC 101232</strain>
    </source>
</reference>
<dbReference type="AlphaFoldDB" id="J3NFD3"/>
<reference evidence="2" key="2">
    <citation type="submission" date="2013-04" db="UniProtKB">
        <authorList>
            <consortium name="EnsemblPlants"/>
        </authorList>
    </citation>
    <scope>IDENTIFICATION</scope>
</reference>
<proteinExistence type="predicted"/>
<evidence type="ECO:0000313" key="2">
    <source>
        <dbReference type="EnsemblPlants" id="OB12G26910.1"/>
    </source>
</evidence>
<gene>
    <name evidence="2" type="primary">LOC102714875</name>
</gene>
<dbReference type="HOGENOM" id="CLU_030845_4_0_1"/>
<accession>J3NFD3</accession>
<keyword evidence="3" id="KW-1185">Reference proteome</keyword>
<evidence type="ECO:0000259" key="1">
    <source>
        <dbReference type="Pfam" id="PF20241"/>
    </source>
</evidence>
<dbReference type="EnsemblPlants" id="OB12G26910.1">
    <property type="protein sequence ID" value="OB12G26910.1"/>
    <property type="gene ID" value="OB12G26910"/>
</dbReference>
<organism evidence="2">
    <name type="scientific">Oryza brachyantha</name>
    <name type="common">malo sina</name>
    <dbReference type="NCBI Taxonomy" id="4533"/>
    <lineage>
        <taxon>Eukaryota</taxon>
        <taxon>Viridiplantae</taxon>
        <taxon>Streptophyta</taxon>
        <taxon>Embryophyta</taxon>
        <taxon>Tracheophyta</taxon>
        <taxon>Spermatophyta</taxon>
        <taxon>Magnoliopsida</taxon>
        <taxon>Liliopsida</taxon>
        <taxon>Poales</taxon>
        <taxon>Poaceae</taxon>
        <taxon>BOP clade</taxon>
        <taxon>Oryzoideae</taxon>
        <taxon>Oryzeae</taxon>
        <taxon>Oryzinae</taxon>
        <taxon>Oryza</taxon>
    </lineage>
</organism>
<dbReference type="InterPro" id="IPR046533">
    <property type="entry name" value="DUF6598"/>
</dbReference>
<dbReference type="OMA" id="GAHFCGE"/>
<protein>
    <recommendedName>
        <fullName evidence="1">DUF6598 domain-containing protein</fullName>
    </recommendedName>
</protein>
<dbReference type="PANTHER" id="PTHR33065:SF206">
    <property type="entry name" value="OS12G0619700 PROTEIN"/>
    <property type="match status" value="1"/>
</dbReference>
<dbReference type="Proteomes" id="UP000006038">
    <property type="component" value="Chromosome 12"/>
</dbReference>
<dbReference type="Pfam" id="PF20241">
    <property type="entry name" value="DUF6598"/>
    <property type="match status" value="1"/>
</dbReference>
<feature type="domain" description="DUF6598" evidence="1">
    <location>
        <begin position="114"/>
        <end position="369"/>
    </location>
</feature>
<name>J3NFD3_ORYBR</name>
<dbReference type="Gramene" id="OB12G26910.1">
    <property type="protein sequence ID" value="OB12G26910.1"/>
    <property type="gene ID" value="OB12G26910"/>
</dbReference>
<dbReference type="PANTHER" id="PTHR33065">
    <property type="entry name" value="OS07G0486400 PROTEIN"/>
    <property type="match status" value="1"/>
</dbReference>
<sequence>MAGDDDGDCAMLEPFFYDEAATVAEATAAAERRERERQEWAREKAARAKRWAAREAVLNSIKEYDTDEGRYIYTRYYFDDDLDLDEESLLAPMRFTATTYAPGQALRFLCNMVNVLDIRIILPSDSDDDAAAAAFGFPISVYGSVIARDMLDLKCIPLFRRSRDHPQLITSQDELSLILTGPHRGLLLSDAIYIEVDLKVKMQEGCEDRPVSKGLLVLDGVRLTTSSTHLQTVVKTTTLMRRSFRPCTVDVTYAFLRCAVEATISVKLLHQGAHFCGQITACTSTIQDSILLHDSKLLADTGLMDDGFTIRLMRRVIAVCLYEMLIVTIVAQTGDGANKYRRTIDFTPTVNGEDEAQITCGATSLLVKVNWSLMDPVIDQ</sequence>